<dbReference type="Proteomes" id="UP000067626">
    <property type="component" value="Chromosome"/>
</dbReference>
<proteinExistence type="predicted"/>
<feature type="region of interest" description="Disordered" evidence="1">
    <location>
        <begin position="194"/>
        <end position="214"/>
    </location>
</feature>
<dbReference type="RefSeq" id="WP_050428684.1">
    <property type="nucleotide sequence ID" value="NZ_CP012159.1"/>
</dbReference>
<organism evidence="3 4">
    <name type="scientific">Chondromyces crocatus</name>
    <dbReference type="NCBI Taxonomy" id="52"/>
    <lineage>
        <taxon>Bacteria</taxon>
        <taxon>Pseudomonadati</taxon>
        <taxon>Myxococcota</taxon>
        <taxon>Polyangia</taxon>
        <taxon>Polyangiales</taxon>
        <taxon>Polyangiaceae</taxon>
        <taxon>Chondromyces</taxon>
    </lineage>
</organism>
<dbReference type="AlphaFoldDB" id="A0A0K1E5H0"/>
<evidence type="ECO:0000256" key="2">
    <source>
        <dbReference type="SAM" id="Phobius"/>
    </source>
</evidence>
<evidence type="ECO:0000256" key="1">
    <source>
        <dbReference type="SAM" id="MobiDB-lite"/>
    </source>
</evidence>
<dbReference type="OrthoDB" id="9823797at2"/>
<keyword evidence="2" id="KW-0472">Membrane</keyword>
<dbReference type="KEGG" id="ccro:CMC5_002280"/>
<dbReference type="EMBL" id="CP012159">
    <property type="protein sequence ID" value="AKT36115.1"/>
    <property type="molecule type" value="Genomic_DNA"/>
</dbReference>
<evidence type="ECO:0000313" key="3">
    <source>
        <dbReference type="EMBL" id="AKT36115.1"/>
    </source>
</evidence>
<name>A0A0K1E5H0_CHOCO</name>
<protein>
    <submittedName>
        <fullName evidence="3">Uncharacterized protein</fullName>
    </submittedName>
</protein>
<reference evidence="3 4" key="1">
    <citation type="submission" date="2015-07" db="EMBL/GenBank/DDBJ databases">
        <title>Genome analysis of myxobacterium Chondromyces crocatus Cm c5 reveals a high potential for natural compound synthesis and the genetic basis for the loss of fruiting body formation.</title>
        <authorList>
            <person name="Zaburannyi N."/>
            <person name="Bunk B."/>
            <person name="Maier J."/>
            <person name="Overmann J."/>
            <person name="Mueller R."/>
        </authorList>
    </citation>
    <scope>NUCLEOTIDE SEQUENCE [LARGE SCALE GENOMIC DNA]</scope>
    <source>
        <strain evidence="3 4">Cm c5</strain>
    </source>
</reference>
<keyword evidence="2" id="KW-0812">Transmembrane</keyword>
<keyword evidence="4" id="KW-1185">Reference proteome</keyword>
<keyword evidence="2" id="KW-1133">Transmembrane helix</keyword>
<gene>
    <name evidence="3" type="ORF">CMC5_002280</name>
</gene>
<evidence type="ECO:0000313" key="4">
    <source>
        <dbReference type="Proteomes" id="UP000067626"/>
    </source>
</evidence>
<dbReference type="STRING" id="52.CMC5_002280"/>
<sequence length="324" mass="34320">MQSEPTSQVPVVRSKPLLLGGAIFVLAGSIFGTVMFMRGAPGGAYTVPVADGMPLALGDKLTMRAGRAACDVSVLGRSPDGRVLGLACGAREPTPLVRSVLHARTSVYFQGGPAKGDLVLVHHSGAWSRAEVLGPEMDRNTRVRVLEGELHEPKVDQKSLVIVQRASEASAEGVSVPLPTGAPIEVGDLLSLREEGQDEGRGEGPGEGSREEQAKARFVSVRVESIAGETVRLQPGRGFPVFIPDAAAASEHPRARLWVHAVRAIDPVAPGAVVLVQDQDDKEVWGRWTVVGPEKGRTLRLRQLASSVEVVRAQDDVLVVRSGG</sequence>
<feature type="transmembrane region" description="Helical" evidence="2">
    <location>
        <begin position="17"/>
        <end position="37"/>
    </location>
</feature>
<accession>A0A0K1E5H0</accession>